<dbReference type="RefSeq" id="WP_346086718.1">
    <property type="nucleotide sequence ID" value="NZ_BAAAZK010000007.1"/>
</dbReference>
<comment type="caution">
    <text evidence="1">The sequence shown here is derived from an EMBL/GenBank/DDBJ whole genome shotgun (WGS) entry which is preliminary data.</text>
</comment>
<gene>
    <name evidence="1" type="ORF">GCM10022218_29960</name>
</gene>
<evidence type="ECO:0000313" key="2">
    <source>
        <dbReference type="Proteomes" id="UP001500167"/>
    </source>
</evidence>
<proteinExistence type="predicted"/>
<dbReference type="Proteomes" id="UP001500167">
    <property type="component" value="Unassembled WGS sequence"/>
</dbReference>
<sequence length="99" mass="10977">MLSISRLKALSLRYYFSDLKLRQQKGSSTVITLGQAQGGTKRFEEALKTLPGLRDLSINGLSIELKTDSDMTAMAVRLLVNKGADIVSVNRNDYQLDDI</sequence>
<dbReference type="EMBL" id="BAAAZK010000007">
    <property type="protein sequence ID" value="GAA4178701.1"/>
    <property type="molecule type" value="Genomic_DNA"/>
</dbReference>
<name>A0ABP8A622_9SPHI</name>
<organism evidence="1 2">
    <name type="scientific">Sphingobacterium ginsenosidimutans</name>
    <dbReference type="NCBI Taxonomy" id="687845"/>
    <lineage>
        <taxon>Bacteria</taxon>
        <taxon>Pseudomonadati</taxon>
        <taxon>Bacteroidota</taxon>
        <taxon>Sphingobacteriia</taxon>
        <taxon>Sphingobacteriales</taxon>
        <taxon>Sphingobacteriaceae</taxon>
        <taxon>Sphingobacterium</taxon>
    </lineage>
</organism>
<keyword evidence="2" id="KW-1185">Reference proteome</keyword>
<protein>
    <submittedName>
        <fullName evidence="1">Uncharacterized protein</fullName>
    </submittedName>
</protein>
<evidence type="ECO:0000313" key="1">
    <source>
        <dbReference type="EMBL" id="GAA4178701.1"/>
    </source>
</evidence>
<reference evidence="2" key="1">
    <citation type="journal article" date="2019" name="Int. J. Syst. Evol. Microbiol.">
        <title>The Global Catalogue of Microorganisms (GCM) 10K type strain sequencing project: providing services to taxonomists for standard genome sequencing and annotation.</title>
        <authorList>
            <consortium name="The Broad Institute Genomics Platform"/>
            <consortium name="The Broad Institute Genome Sequencing Center for Infectious Disease"/>
            <person name="Wu L."/>
            <person name="Ma J."/>
        </authorList>
    </citation>
    <scope>NUCLEOTIDE SEQUENCE [LARGE SCALE GENOMIC DNA]</scope>
    <source>
        <strain evidence="2">JCM 16722</strain>
    </source>
</reference>
<accession>A0ABP8A622</accession>